<dbReference type="InterPro" id="IPR032856">
    <property type="entry name" value="GDE_N_bis"/>
</dbReference>
<dbReference type="Pfam" id="PF14742">
    <property type="entry name" value="GDE_N_bis"/>
    <property type="match status" value="1"/>
</dbReference>
<evidence type="ECO:0000259" key="1">
    <source>
        <dbReference type="Pfam" id="PF14742"/>
    </source>
</evidence>
<name>A0A6J4I9Q6_9ACTN</name>
<accession>A0A6J4I9Q6</accession>
<dbReference type="InterPro" id="IPR008928">
    <property type="entry name" value="6-hairpin_glycosidase_sf"/>
</dbReference>
<dbReference type="EMBL" id="CADCTP010000152">
    <property type="protein sequence ID" value="CAA9245300.1"/>
    <property type="molecule type" value="Genomic_DNA"/>
</dbReference>
<proteinExistence type="predicted"/>
<dbReference type="GO" id="GO:0005975">
    <property type="term" value="P:carbohydrate metabolic process"/>
    <property type="evidence" value="ECO:0007669"/>
    <property type="project" value="InterPro"/>
</dbReference>
<dbReference type="Pfam" id="PF22422">
    <property type="entry name" value="MGH1-like_GH"/>
    <property type="match status" value="1"/>
</dbReference>
<evidence type="ECO:0000313" key="3">
    <source>
        <dbReference type="EMBL" id="CAA9245300.1"/>
    </source>
</evidence>
<feature type="domain" description="Mannosylglycerate hydrolase MGH1-like glycoside hydrolase" evidence="2">
    <location>
        <begin position="333"/>
        <end position="585"/>
    </location>
</feature>
<dbReference type="SUPFAM" id="SSF48208">
    <property type="entry name" value="Six-hairpin glycosidases"/>
    <property type="match status" value="1"/>
</dbReference>
<feature type="non-terminal residue" evidence="3">
    <location>
        <position position="606"/>
    </location>
</feature>
<sequence length="606" mass="62486">MSAIEHVPPVAAAAPDAQPWLHDLVTVVAAPGLALSGPDGQLGGGADGVYRGDRRVLSRLRVTVDGREPAPVGGQATGTATARFVAVPRHLGPAGPDPTVFLERDRAVTPAGLRETVTLVSRADRPVRCVLAVELAADLADIAAVKAGADGTERSPAAVRPGEVRWVAPDGTAVAVRVTAPEPAGVGAAGPTGARPTLSWPVRLAPGASWRVTLEVVATGGPGPVTAPPTRVPWSAPEVAAGDHRLAALVGRGVAELGGLLAADPLDRADHVLTAGAPWFLTLFGRDSLWAARMALPLGTGLAAGTLRTLARRQGTRTDPATAEEPGKILHEVREGGRTYFGTVDATPLWVSLLHDAWRWGMPESEVAALAPNLEAALGWLADRAADGDGVVRYHDRTGRGLANQGWKDSHDSVQFADGRLAAAPIALCEVQGYAYAAARQGADLLDALGRPGGAAWREWAAALAARFRDRFWVEDPAGRYPAIALDGTGRRVDTVTSNIGHLLGTGLLDEAETAAVVRRLAAPDMDCGVGLRTMSARSAGFNPLSYHGGSVWSHDTAVVLGGLAATGTGPARDAAAGLVRGLLAAGSAFDWRLPELYGGETAAPG</sequence>
<protein>
    <submittedName>
        <fullName evidence="3">Glycogen debranching enzyme (Alpha-1,6-glucosidase)</fullName>
    </submittedName>
</protein>
<gene>
    <name evidence="3" type="ORF">AVDCRST_MAG41-1659</name>
</gene>
<reference evidence="3" key="1">
    <citation type="submission" date="2020-02" db="EMBL/GenBank/DDBJ databases">
        <authorList>
            <person name="Meier V. D."/>
        </authorList>
    </citation>
    <scope>NUCLEOTIDE SEQUENCE</scope>
    <source>
        <strain evidence="3">AVDCRST_MAG41</strain>
    </source>
</reference>
<organism evidence="3">
    <name type="scientific">uncultured Mycobacteriales bacterium</name>
    <dbReference type="NCBI Taxonomy" id="581187"/>
    <lineage>
        <taxon>Bacteria</taxon>
        <taxon>Bacillati</taxon>
        <taxon>Actinomycetota</taxon>
        <taxon>Actinomycetes</taxon>
        <taxon>Mycobacteriales</taxon>
        <taxon>environmental samples</taxon>
    </lineage>
</organism>
<dbReference type="InterPro" id="IPR012341">
    <property type="entry name" value="6hp_glycosidase-like_sf"/>
</dbReference>
<feature type="domain" description="Putative glycogen debranching enzyme N-terminal" evidence="1">
    <location>
        <begin position="33"/>
        <end position="214"/>
    </location>
</feature>
<dbReference type="AlphaFoldDB" id="A0A6J4I9Q6"/>
<dbReference type="Gene3D" id="1.50.10.10">
    <property type="match status" value="1"/>
</dbReference>
<evidence type="ECO:0000259" key="2">
    <source>
        <dbReference type="Pfam" id="PF22422"/>
    </source>
</evidence>
<dbReference type="InterPro" id="IPR054491">
    <property type="entry name" value="MGH1-like_GH"/>
</dbReference>